<keyword evidence="7" id="KW-1185">Reference proteome</keyword>
<dbReference type="Pfam" id="PF01451">
    <property type="entry name" value="LMWPc"/>
    <property type="match status" value="1"/>
</dbReference>
<evidence type="ECO:0000259" key="5">
    <source>
        <dbReference type="SMART" id="SM00226"/>
    </source>
</evidence>
<organism evidence="6 7">
    <name type="scientific">Marinomonas arenicola</name>
    <dbReference type="NCBI Taxonomy" id="569601"/>
    <lineage>
        <taxon>Bacteria</taxon>
        <taxon>Pseudomonadati</taxon>
        <taxon>Pseudomonadota</taxon>
        <taxon>Gammaproteobacteria</taxon>
        <taxon>Oceanospirillales</taxon>
        <taxon>Oceanospirillaceae</taxon>
        <taxon>Marinomonas</taxon>
    </lineage>
</organism>
<dbReference type="EMBL" id="JBAKAR010000005">
    <property type="protein sequence ID" value="MEL0613276.1"/>
    <property type="molecule type" value="Genomic_DNA"/>
</dbReference>
<sequence length="163" mass="17833">MKTIKVLTVCLGNICRSPAAQGILQAAATQHKGLDLQVDSAGTAAYHIGKSPDPRSIRALSDVGVNISAQQARQVKAEDFDYFDWIVAMDADNLANLKAIQPAHSHAKLVMFGAYHTSVALGEVQDPYYGEYDGFVVMREHLQRISERFVAHLMSVDQESSCL</sequence>
<dbReference type="PANTHER" id="PTHR11717">
    <property type="entry name" value="LOW MOLECULAR WEIGHT PROTEIN TYROSINE PHOSPHATASE"/>
    <property type="match status" value="1"/>
</dbReference>
<dbReference type="Gene3D" id="3.40.50.2300">
    <property type="match status" value="1"/>
</dbReference>
<dbReference type="PRINTS" id="PR00719">
    <property type="entry name" value="LMWPTPASE"/>
</dbReference>
<comment type="similarity">
    <text evidence="1">Belongs to the low molecular weight phosphotyrosine protein phosphatase family.</text>
</comment>
<dbReference type="SMART" id="SM00226">
    <property type="entry name" value="LMWPc"/>
    <property type="match status" value="1"/>
</dbReference>
<keyword evidence="3 6" id="KW-0378">Hydrolase</keyword>
<feature type="domain" description="Phosphotyrosine protein phosphatase I" evidence="5">
    <location>
        <begin position="4"/>
        <end position="152"/>
    </location>
</feature>
<dbReference type="CDD" id="cd16343">
    <property type="entry name" value="LMWPTP"/>
    <property type="match status" value="1"/>
</dbReference>
<evidence type="ECO:0000256" key="4">
    <source>
        <dbReference type="ARBA" id="ARBA00022912"/>
    </source>
</evidence>
<dbReference type="InterPro" id="IPR023485">
    <property type="entry name" value="Ptyr_pPase"/>
</dbReference>
<dbReference type="InterPro" id="IPR017867">
    <property type="entry name" value="Tyr_phospatase_low_mol_wt"/>
</dbReference>
<dbReference type="PANTHER" id="PTHR11717:SF7">
    <property type="entry name" value="LOW MOLECULAR WEIGHT PHOSPHOTYROSINE PROTEIN PHOSPHATASE"/>
    <property type="match status" value="1"/>
</dbReference>
<proteinExistence type="inferred from homology"/>
<evidence type="ECO:0000313" key="6">
    <source>
        <dbReference type="EMBL" id="MEL0613276.1"/>
    </source>
</evidence>
<dbReference type="Proteomes" id="UP001379949">
    <property type="component" value="Unassembled WGS sequence"/>
</dbReference>
<gene>
    <name evidence="6" type="ORF">V6242_08960</name>
</gene>
<evidence type="ECO:0000256" key="3">
    <source>
        <dbReference type="ARBA" id="ARBA00022801"/>
    </source>
</evidence>
<dbReference type="EC" id="3.1.3.48" evidence="2"/>
<evidence type="ECO:0000256" key="2">
    <source>
        <dbReference type="ARBA" id="ARBA00013064"/>
    </source>
</evidence>
<dbReference type="RefSeq" id="WP_341567062.1">
    <property type="nucleotide sequence ID" value="NZ_JBAKAR010000005.1"/>
</dbReference>
<dbReference type="SUPFAM" id="SSF52788">
    <property type="entry name" value="Phosphotyrosine protein phosphatases I"/>
    <property type="match status" value="1"/>
</dbReference>
<dbReference type="InterPro" id="IPR036196">
    <property type="entry name" value="Ptyr_pPase_sf"/>
</dbReference>
<keyword evidence="4" id="KW-0904">Protein phosphatase</keyword>
<accession>A0ABU9G461</accession>
<name>A0ABU9G461_9GAMM</name>
<comment type="caution">
    <text evidence="6">The sequence shown here is derived from an EMBL/GenBank/DDBJ whole genome shotgun (WGS) entry which is preliminary data.</text>
</comment>
<evidence type="ECO:0000256" key="1">
    <source>
        <dbReference type="ARBA" id="ARBA00011063"/>
    </source>
</evidence>
<protein>
    <recommendedName>
        <fullName evidence="2">protein-tyrosine-phosphatase</fullName>
        <ecNumber evidence="2">3.1.3.48</ecNumber>
    </recommendedName>
</protein>
<dbReference type="InterPro" id="IPR050438">
    <property type="entry name" value="LMW_PTPase"/>
</dbReference>
<dbReference type="GO" id="GO:0004725">
    <property type="term" value="F:protein tyrosine phosphatase activity"/>
    <property type="evidence" value="ECO:0007669"/>
    <property type="project" value="UniProtKB-EC"/>
</dbReference>
<reference evidence="6 7" key="1">
    <citation type="submission" date="2024-02" db="EMBL/GenBank/DDBJ databases">
        <title>Bacteria isolated from the canopy kelp, Nereocystis luetkeana.</title>
        <authorList>
            <person name="Pfister C.A."/>
            <person name="Younker I.T."/>
            <person name="Light S.H."/>
        </authorList>
    </citation>
    <scope>NUCLEOTIDE SEQUENCE [LARGE SCALE GENOMIC DNA]</scope>
    <source>
        <strain evidence="6 7">TI.4.07</strain>
    </source>
</reference>
<evidence type="ECO:0000313" key="7">
    <source>
        <dbReference type="Proteomes" id="UP001379949"/>
    </source>
</evidence>